<evidence type="ECO:0000313" key="2">
    <source>
        <dbReference type="EMBL" id="QRC94672.1"/>
    </source>
</evidence>
<dbReference type="Proteomes" id="UP000663193">
    <property type="component" value="Chromosome 5"/>
</dbReference>
<feature type="compositionally biased region" description="Basic residues" evidence="1">
    <location>
        <begin position="13"/>
        <end position="22"/>
    </location>
</feature>
<accession>A0A7U2EXQ8</accession>
<dbReference type="OMA" id="FIDCPRT"/>
<dbReference type="EMBL" id="CP069027">
    <property type="protein sequence ID" value="QRC94672.1"/>
    <property type="molecule type" value="Genomic_DNA"/>
</dbReference>
<feature type="region of interest" description="Disordered" evidence="1">
    <location>
        <begin position="167"/>
        <end position="188"/>
    </location>
</feature>
<dbReference type="VEuPathDB" id="FungiDB:JI435_148370"/>
<evidence type="ECO:0000256" key="1">
    <source>
        <dbReference type="SAM" id="MobiDB-lite"/>
    </source>
</evidence>
<feature type="region of interest" description="Disordered" evidence="1">
    <location>
        <begin position="1"/>
        <end position="52"/>
    </location>
</feature>
<protein>
    <submittedName>
        <fullName evidence="2">Uncharacterized protein</fullName>
    </submittedName>
</protein>
<sequence length="453" mass="48940">MSGIQNNEERVRSGRNRNRGRGRQSNNHPGAASMYTTGNNASNMSSFAPPSNRSGYGNAGPIYTGNQGMYAYSNDARVNTGYNMMNRNIQRNGNVPSAFNNAGANGMRTQGSNMTVNSGFNITASNMNGNSNAYGGSNSSAMGHAGYDNAANPPLASTRAFVNDASGNGTSSPAMTGLQRRQSLRDSSVRDAGRARIQYGPVGGPLSAPFQAAPVAMAAAASDAAARAIITAGPITVSIASERERPGANVASPAFIHGFVVTPANYNLWSNVLLPHITLFTFEVSSSSDLHFLANMLSCRQLPLLHQAVTHVTFPGFYWFSGVAHNRRENPYFVLTKTLVGLQDILLRFHTAGITTSRFGERQMLAIEAVDPERAKERKVMSLDDVVDKYGLGGIFACPQLRRIRVEFIDCPRTRYFTRVGDVVLLLREIQMWLVTGCAQEGLNVLVELEQVQ</sequence>
<evidence type="ECO:0000313" key="3">
    <source>
        <dbReference type="Proteomes" id="UP000663193"/>
    </source>
</evidence>
<organism evidence="2 3">
    <name type="scientific">Phaeosphaeria nodorum (strain SN15 / ATCC MYA-4574 / FGSC 10173)</name>
    <name type="common">Glume blotch fungus</name>
    <name type="synonym">Parastagonospora nodorum</name>
    <dbReference type="NCBI Taxonomy" id="321614"/>
    <lineage>
        <taxon>Eukaryota</taxon>
        <taxon>Fungi</taxon>
        <taxon>Dikarya</taxon>
        <taxon>Ascomycota</taxon>
        <taxon>Pezizomycotina</taxon>
        <taxon>Dothideomycetes</taxon>
        <taxon>Pleosporomycetidae</taxon>
        <taxon>Pleosporales</taxon>
        <taxon>Pleosporineae</taxon>
        <taxon>Phaeosphaeriaceae</taxon>
        <taxon>Parastagonospora</taxon>
    </lineage>
</organism>
<dbReference type="AlphaFoldDB" id="A0A7U2EXQ8"/>
<name>A0A7U2EXQ8_PHANO</name>
<feature type="compositionally biased region" description="Polar residues" evidence="1">
    <location>
        <begin position="34"/>
        <end position="52"/>
    </location>
</feature>
<proteinExistence type="predicted"/>
<keyword evidence="3" id="KW-1185">Reference proteome</keyword>
<reference evidence="3" key="1">
    <citation type="journal article" date="2021" name="BMC Genomics">
        <title>Chromosome-level genome assembly and manually-curated proteome of model necrotroph Parastagonospora nodorum Sn15 reveals a genome-wide trove of candidate effector homologs, and redundancy of virulence-related functions within an accessory chromosome.</title>
        <authorList>
            <person name="Bertazzoni S."/>
            <person name="Jones D.A.B."/>
            <person name="Phan H.T."/>
            <person name="Tan K.-C."/>
            <person name="Hane J.K."/>
        </authorList>
    </citation>
    <scope>NUCLEOTIDE SEQUENCE [LARGE SCALE GENOMIC DNA]</scope>
    <source>
        <strain evidence="3">SN15 / ATCC MYA-4574 / FGSC 10173)</strain>
    </source>
</reference>
<gene>
    <name evidence="2" type="ORF">JI435_148370</name>
</gene>
<dbReference type="OrthoDB" id="3794650at2759"/>